<dbReference type="EMBL" id="VRMN01000007">
    <property type="protein sequence ID" value="KAA8493212.1"/>
    <property type="molecule type" value="Genomic_DNA"/>
</dbReference>
<gene>
    <name evidence="2" type="ORF">FVE85_8657</name>
</gene>
<feature type="coiled-coil region" evidence="1">
    <location>
        <begin position="198"/>
        <end position="232"/>
    </location>
</feature>
<name>A0A5J4YQZ6_PORPP</name>
<evidence type="ECO:0000313" key="2">
    <source>
        <dbReference type="EMBL" id="KAA8493212.1"/>
    </source>
</evidence>
<protein>
    <submittedName>
        <fullName evidence="2">Uncharacterized protein</fullName>
    </submittedName>
</protein>
<accession>A0A5J4YQZ6</accession>
<dbReference type="Proteomes" id="UP000324585">
    <property type="component" value="Unassembled WGS sequence"/>
</dbReference>
<reference evidence="3" key="1">
    <citation type="journal article" date="2019" name="Nat. Commun.">
        <title>Expansion of phycobilisome linker gene families in mesophilic red algae.</title>
        <authorList>
            <person name="Lee J."/>
            <person name="Kim D."/>
            <person name="Bhattacharya D."/>
            <person name="Yoon H.S."/>
        </authorList>
    </citation>
    <scope>NUCLEOTIDE SEQUENCE [LARGE SCALE GENOMIC DNA]</scope>
    <source>
        <strain evidence="3">CCMP 1328</strain>
    </source>
</reference>
<organism evidence="2 3">
    <name type="scientific">Porphyridium purpureum</name>
    <name type="common">Red alga</name>
    <name type="synonym">Porphyridium cruentum</name>
    <dbReference type="NCBI Taxonomy" id="35688"/>
    <lineage>
        <taxon>Eukaryota</taxon>
        <taxon>Rhodophyta</taxon>
        <taxon>Bangiophyceae</taxon>
        <taxon>Porphyridiales</taxon>
        <taxon>Porphyridiaceae</taxon>
        <taxon>Porphyridium</taxon>
    </lineage>
</organism>
<keyword evidence="3" id="KW-1185">Reference proteome</keyword>
<evidence type="ECO:0000256" key="1">
    <source>
        <dbReference type="SAM" id="Coils"/>
    </source>
</evidence>
<proteinExistence type="predicted"/>
<sequence>MVFERVEFFQGRGSDVGSLLLELDGRRGLIEGSVSLGSVKLPDDAARLAIMCSGLICLRIFESGKVENLELVGLLKVVVLNVTSALLGSHSEAIKVKLIEEIGTKREFQIDLKAMMVAIEITERCVLLVKESDPDAQELQVRTSIKSCIDSLVKQFSSLATRFFTNFCTGKEEMNEFLTIMMEMAFEAGSKILQGAQYTSLRENYEKLSRETQQLQETVASLQNENAQLKAGLVNPFK</sequence>
<keyword evidence="1" id="KW-0175">Coiled coil</keyword>
<comment type="caution">
    <text evidence="2">The sequence shown here is derived from an EMBL/GenBank/DDBJ whole genome shotgun (WGS) entry which is preliminary data.</text>
</comment>
<dbReference type="AlphaFoldDB" id="A0A5J4YQZ6"/>
<evidence type="ECO:0000313" key="3">
    <source>
        <dbReference type="Proteomes" id="UP000324585"/>
    </source>
</evidence>